<dbReference type="Proteomes" id="UP000236735">
    <property type="component" value="Unassembled WGS sequence"/>
</dbReference>
<keyword evidence="1" id="KW-0732">Signal</keyword>
<feature type="signal peptide" evidence="1">
    <location>
        <begin position="1"/>
        <end position="20"/>
    </location>
</feature>
<evidence type="ECO:0000256" key="1">
    <source>
        <dbReference type="SAM" id="SignalP"/>
    </source>
</evidence>
<protein>
    <submittedName>
        <fullName evidence="2">Uncharacterized protein</fullName>
    </submittedName>
</protein>
<proteinExistence type="predicted"/>
<accession>A0A1H5WBV8</accession>
<reference evidence="2 3" key="1">
    <citation type="submission" date="2016-10" db="EMBL/GenBank/DDBJ databases">
        <authorList>
            <person name="de Groot N.N."/>
        </authorList>
    </citation>
    <scope>NUCLEOTIDE SEQUENCE [LARGE SCALE GENOMIC DNA]</scope>
    <source>
        <strain evidence="2 3">AR32</strain>
    </source>
</reference>
<dbReference type="EMBL" id="FNUV01000006">
    <property type="protein sequence ID" value="SEF96870.1"/>
    <property type="molecule type" value="Genomic_DNA"/>
</dbReference>
<organism evidence="2 3">
    <name type="scientific">Xylanibacter ruminicola</name>
    <name type="common">Prevotella ruminicola</name>
    <dbReference type="NCBI Taxonomy" id="839"/>
    <lineage>
        <taxon>Bacteria</taxon>
        <taxon>Pseudomonadati</taxon>
        <taxon>Bacteroidota</taxon>
        <taxon>Bacteroidia</taxon>
        <taxon>Bacteroidales</taxon>
        <taxon>Prevotellaceae</taxon>
        <taxon>Xylanibacter</taxon>
    </lineage>
</organism>
<name>A0A1H5WBV8_XYLRU</name>
<gene>
    <name evidence="2" type="ORF">SAMN05216354_2253</name>
</gene>
<feature type="chain" id="PRO_5009288117" evidence="1">
    <location>
        <begin position="21"/>
        <end position="196"/>
    </location>
</feature>
<dbReference type="AlphaFoldDB" id="A0A1H5WBV8"/>
<evidence type="ECO:0000313" key="2">
    <source>
        <dbReference type="EMBL" id="SEF96870.1"/>
    </source>
</evidence>
<evidence type="ECO:0000313" key="3">
    <source>
        <dbReference type="Proteomes" id="UP000236735"/>
    </source>
</evidence>
<dbReference type="RefSeq" id="WP_146063158.1">
    <property type="nucleotide sequence ID" value="NZ_FNUV01000006.1"/>
</dbReference>
<sequence length="196" mass="22125">MNRRYLLIALLLLCGMASKAQEGKESVLQPDTTFSMPPLTYRGTIAHYPYWSSLYSGFGDWSLHPGLNASLSASAIFGVGKHASSGFANSAAFMYAGNLMPKLSFALGGYSSYLDYGSRQMKDAGLTAMLNYRFDEHWEASVFVQKSMMQPKMPPQMWWMNDIGDKIGASVRYNFNPNLSVHLSVWEGRQPYYFWY</sequence>